<sequence>MRAMVPGLPTAHPLLHQLPGVYHDGDFLRRFLEALDEVLAPLLLTLDNLPAHLRPETAPEDFLDWLAGWVAVEAGEELGVGQRRAVVADAVRRHRQRGTRRGLAEAVRVETGVEPEISESGATAWSSVAGVALPGSPEARVTIRLRVPDPEEYRRKRLGQLEKLVAAEVPAHVAHRIEILPTAEGARTL</sequence>
<name>A0ABT2K1B2_9ACTN</name>
<proteinExistence type="predicted"/>
<dbReference type="InterPro" id="IPR006521">
    <property type="entry name" value="Tail_protein_I"/>
</dbReference>
<protein>
    <submittedName>
        <fullName evidence="1">Phage tail protein</fullName>
    </submittedName>
</protein>
<reference evidence="1 2" key="1">
    <citation type="submission" date="2021-10" db="EMBL/GenBank/DDBJ databases">
        <title>Streptomyces gossypii sp. nov., isolated from soil collected from cotton field.</title>
        <authorList>
            <person name="Ge X."/>
            <person name="Chen X."/>
            <person name="Liu W."/>
        </authorList>
    </citation>
    <scope>NUCLEOTIDE SEQUENCE [LARGE SCALE GENOMIC DNA]</scope>
    <source>
        <strain evidence="1 2">N2-109</strain>
    </source>
</reference>
<accession>A0ABT2K1B2</accession>
<dbReference type="Pfam" id="PF09684">
    <property type="entry name" value="Tail_P2_I"/>
    <property type="match status" value="1"/>
</dbReference>
<comment type="caution">
    <text evidence="1">The sequence shown here is derived from an EMBL/GenBank/DDBJ whole genome shotgun (WGS) entry which is preliminary data.</text>
</comment>
<gene>
    <name evidence="1" type="ORF">LHJ74_29180</name>
</gene>
<evidence type="ECO:0000313" key="2">
    <source>
        <dbReference type="Proteomes" id="UP001156389"/>
    </source>
</evidence>
<keyword evidence="2" id="KW-1185">Reference proteome</keyword>
<dbReference type="Proteomes" id="UP001156389">
    <property type="component" value="Unassembled WGS sequence"/>
</dbReference>
<organism evidence="1 2">
    <name type="scientific">Streptomyces gossypii</name>
    <dbReference type="NCBI Taxonomy" id="2883101"/>
    <lineage>
        <taxon>Bacteria</taxon>
        <taxon>Bacillati</taxon>
        <taxon>Actinomycetota</taxon>
        <taxon>Actinomycetes</taxon>
        <taxon>Kitasatosporales</taxon>
        <taxon>Streptomycetaceae</taxon>
        <taxon>Streptomyces</taxon>
    </lineage>
</organism>
<dbReference type="InterPro" id="IPR011748">
    <property type="entry name" value="Unchr_phage_tail-like"/>
</dbReference>
<dbReference type="RefSeq" id="WP_260221240.1">
    <property type="nucleotide sequence ID" value="NZ_JAJAGO010000017.1"/>
</dbReference>
<dbReference type="EMBL" id="JAJAGO010000017">
    <property type="protein sequence ID" value="MCT2593933.1"/>
    <property type="molecule type" value="Genomic_DNA"/>
</dbReference>
<dbReference type="NCBIfam" id="TIGR02242">
    <property type="entry name" value="tail_TIGR02242"/>
    <property type="match status" value="1"/>
</dbReference>
<evidence type="ECO:0000313" key="1">
    <source>
        <dbReference type="EMBL" id="MCT2593933.1"/>
    </source>
</evidence>